<proteinExistence type="predicted"/>
<dbReference type="EMBL" id="KZ293649">
    <property type="protein sequence ID" value="PBK97950.1"/>
    <property type="molecule type" value="Genomic_DNA"/>
</dbReference>
<evidence type="ECO:0000313" key="2">
    <source>
        <dbReference type="EMBL" id="PBK97950.1"/>
    </source>
</evidence>
<feature type="compositionally biased region" description="Low complexity" evidence="1">
    <location>
        <begin position="100"/>
        <end position="113"/>
    </location>
</feature>
<dbReference type="InParanoid" id="A0A2H3DV56"/>
<dbReference type="OrthoDB" id="3039994at2759"/>
<feature type="region of interest" description="Disordered" evidence="1">
    <location>
        <begin position="61"/>
        <end position="118"/>
    </location>
</feature>
<dbReference type="Proteomes" id="UP000217790">
    <property type="component" value="Unassembled WGS sequence"/>
</dbReference>
<gene>
    <name evidence="2" type="ORF">ARMGADRAFT_1027333</name>
</gene>
<reference evidence="3" key="1">
    <citation type="journal article" date="2017" name="Nat. Ecol. Evol.">
        <title>Genome expansion and lineage-specific genetic innovations in the forest pathogenic fungi Armillaria.</title>
        <authorList>
            <person name="Sipos G."/>
            <person name="Prasanna A.N."/>
            <person name="Walter M.C."/>
            <person name="O'Connor E."/>
            <person name="Balint B."/>
            <person name="Krizsan K."/>
            <person name="Kiss B."/>
            <person name="Hess J."/>
            <person name="Varga T."/>
            <person name="Slot J."/>
            <person name="Riley R."/>
            <person name="Boka B."/>
            <person name="Rigling D."/>
            <person name="Barry K."/>
            <person name="Lee J."/>
            <person name="Mihaltcheva S."/>
            <person name="LaButti K."/>
            <person name="Lipzen A."/>
            <person name="Waldron R."/>
            <person name="Moloney N.M."/>
            <person name="Sperisen C."/>
            <person name="Kredics L."/>
            <person name="Vagvoelgyi C."/>
            <person name="Patrignani A."/>
            <person name="Fitzpatrick D."/>
            <person name="Nagy I."/>
            <person name="Doyle S."/>
            <person name="Anderson J.B."/>
            <person name="Grigoriev I.V."/>
            <person name="Gueldener U."/>
            <person name="Muensterkoetter M."/>
            <person name="Nagy L.G."/>
        </authorList>
    </citation>
    <scope>NUCLEOTIDE SEQUENCE [LARGE SCALE GENOMIC DNA]</scope>
    <source>
        <strain evidence="3">Ar21-2</strain>
    </source>
</reference>
<dbReference type="AlphaFoldDB" id="A0A2H3DV56"/>
<evidence type="ECO:0000256" key="1">
    <source>
        <dbReference type="SAM" id="MobiDB-lite"/>
    </source>
</evidence>
<accession>A0A2H3DV56</accession>
<name>A0A2H3DV56_ARMGA</name>
<organism evidence="2 3">
    <name type="scientific">Armillaria gallica</name>
    <name type="common">Bulbous honey fungus</name>
    <name type="synonym">Armillaria bulbosa</name>
    <dbReference type="NCBI Taxonomy" id="47427"/>
    <lineage>
        <taxon>Eukaryota</taxon>
        <taxon>Fungi</taxon>
        <taxon>Dikarya</taxon>
        <taxon>Basidiomycota</taxon>
        <taxon>Agaricomycotina</taxon>
        <taxon>Agaricomycetes</taxon>
        <taxon>Agaricomycetidae</taxon>
        <taxon>Agaricales</taxon>
        <taxon>Marasmiineae</taxon>
        <taxon>Physalacriaceae</taxon>
        <taxon>Armillaria</taxon>
    </lineage>
</organism>
<sequence>MRAYMVEMEEEGVLEPVDEKCSQCHGGRRCLLPVDSDNGHPACAECLISSHGCPNRIARATPAKKKATHSDKGKGKAGPAPVKRPQAFVLVPRLKPNSHPPAAGEPAQPEAGPSNMPTPLDFMVEFQSFHSRPMQERPPTGHNPVTDFAFNLAEHCLGGMTHPREAAWDRILALTHQLIAAHRALEYELRERGGKRKCLRVPLGRPDFLGGRIDNPALSNSQRALLAILLQRRGGNPSWADNLGGHSALGTLRLFDMDNGIALKEEEVDFLIDRQYLHTIEEP</sequence>
<protein>
    <submittedName>
        <fullName evidence="2">Uncharacterized protein</fullName>
    </submittedName>
</protein>
<keyword evidence="3" id="KW-1185">Reference proteome</keyword>
<evidence type="ECO:0000313" key="3">
    <source>
        <dbReference type="Proteomes" id="UP000217790"/>
    </source>
</evidence>